<evidence type="ECO:0000313" key="2">
    <source>
        <dbReference type="EMBL" id="KAF8771221.1"/>
    </source>
</evidence>
<sequence length="334" mass="37830">MEARKEKQRGIVRFLNAEGVSGSEINAKISAVYGKNGMSRARVFKWSKRFREGQVSLKDNSRPGQAHFVITPSVIAAVDAAVRNDGGRNSAHDGHIQCPGMLSRISKCPEVVPEDPNVPECGPGISKCPDLSQEYPMSEWVPGYPNFQNVARYPKVGEFAQNIQIDRNVTDFPLSVRKGSWFPRSHLSIPEVLILTYMWVKETPTKWILDEFSYLSKATLADWKSFCREVCMSMLVFGEYNKIGGVGVIVEIDESKFGKRKYNRGKRVEGKWVFGGIERGSKRCFFQVVEDRTEDTLIEITKKCFAREHRPLILLEILQPINGRRICSPHGEPF</sequence>
<protein>
    <submittedName>
        <fullName evidence="2">Protein GVQW3 like protein</fullName>
    </submittedName>
</protein>
<reference evidence="2" key="2">
    <citation type="submission" date="2020-06" db="EMBL/GenBank/DDBJ databases">
        <authorList>
            <person name="Sheffer M."/>
        </authorList>
    </citation>
    <scope>NUCLEOTIDE SEQUENCE</scope>
</reference>
<evidence type="ECO:0000313" key="3">
    <source>
        <dbReference type="Proteomes" id="UP000807504"/>
    </source>
</evidence>
<dbReference type="PANTHER" id="PTHR47163">
    <property type="entry name" value="DDE_TNP_IS1595 DOMAIN-CONTAINING PROTEIN"/>
    <property type="match status" value="1"/>
</dbReference>
<accession>A0A8T0EEB2</accession>
<name>A0A8T0EEB2_ARGBR</name>
<dbReference type="InterPro" id="IPR053164">
    <property type="entry name" value="IS1016-like_transposase"/>
</dbReference>
<organism evidence="2 3">
    <name type="scientific">Argiope bruennichi</name>
    <name type="common">Wasp spider</name>
    <name type="synonym">Aranea bruennichi</name>
    <dbReference type="NCBI Taxonomy" id="94029"/>
    <lineage>
        <taxon>Eukaryota</taxon>
        <taxon>Metazoa</taxon>
        <taxon>Ecdysozoa</taxon>
        <taxon>Arthropoda</taxon>
        <taxon>Chelicerata</taxon>
        <taxon>Arachnida</taxon>
        <taxon>Araneae</taxon>
        <taxon>Araneomorphae</taxon>
        <taxon>Entelegynae</taxon>
        <taxon>Araneoidea</taxon>
        <taxon>Araneidae</taxon>
        <taxon>Argiope</taxon>
    </lineage>
</organism>
<dbReference type="Pfam" id="PF17906">
    <property type="entry name" value="HTH_48"/>
    <property type="match status" value="1"/>
</dbReference>
<keyword evidence="3" id="KW-1185">Reference proteome</keyword>
<proteinExistence type="predicted"/>
<dbReference type="AlphaFoldDB" id="A0A8T0EEB2"/>
<gene>
    <name evidence="2" type="ORF">HNY73_018669</name>
</gene>
<dbReference type="InterPro" id="IPR041426">
    <property type="entry name" value="Mos1_HTH"/>
</dbReference>
<dbReference type="Proteomes" id="UP000807504">
    <property type="component" value="Unassembled WGS sequence"/>
</dbReference>
<reference evidence="2" key="1">
    <citation type="journal article" date="2020" name="bioRxiv">
        <title>Chromosome-level reference genome of the European wasp spider Argiope bruennichi: a resource for studies on range expansion and evolutionary adaptation.</title>
        <authorList>
            <person name="Sheffer M.M."/>
            <person name="Hoppe A."/>
            <person name="Krehenwinkel H."/>
            <person name="Uhl G."/>
            <person name="Kuss A.W."/>
            <person name="Jensen L."/>
            <person name="Jensen C."/>
            <person name="Gillespie R.G."/>
            <person name="Hoff K.J."/>
            <person name="Prost S."/>
        </authorList>
    </citation>
    <scope>NUCLEOTIDE SEQUENCE</scope>
</reference>
<feature type="domain" description="Mos1 transposase HTH" evidence="1">
    <location>
        <begin position="7"/>
        <end position="53"/>
    </location>
</feature>
<evidence type="ECO:0000259" key="1">
    <source>
        <dbReference type="Pfam" id="PF17906"/>
    </source>
</evidence>
<dbReference type="EMBL" id="JABXBU010002228">
    <property type="protein sequence ID" value="KAF8771221.1"/>
    <property type="molecule type" value="Genomic_DNA"/>
</dbReference>
<dbReference type="PANTHER" id="PTHR47163:SF2">
    <property type="entry name" value="SI:DKEY-17M8.2"/>
    <property type="match status" value="1"/>
</dbReference>
<comment type="caution">
    <text evidence="2">The sequence shown here is derived from an EMBL/GenBank/DDBJ whole genome shotgun (WGS) entry which is preliminary data.</text>
</comment>